<name>A0A1I3Y9N5_9PROT</name>
<feature type="chain" id="PRO_5011493082" description="DUF3617 domain-containing protein" evidence="1">
    <location>
        <begin position="21"/>
        <end position="181"/>
    </location>
</feature>
<evidence type="ECO:0008006" key="4">
    <source>
        <dbReference type="Google" id="ProtNLM"/>
    </source>
</evidence>
<gene>
    <name evidence="2" type="ORF">SAMN05216302_100378</name>
</gene>
<proteinExistence type="predicted"/>
<evidence type="ECO:0000313" key="2">
    <source>
        <dbReference type="EMBL" id="SFK28079.1"/>
    </source>
</evidence>
<keyword evidence="1" id="KW-0732">Signal</keyword>
<keyword evidence="3" id="KW-1185">Reference proteome</keyword>
<dbReference type="EMBL" id="FOSP01000003">
    <property type="protein sequence ID" value="SFK28079.1"/>
    <property type="molecule type" value="Genomic_DNA"/>
</dbReference>
<reference evidence="3" key="1">
    <citation type="submission" date="2016-10" db="EMBL/GenBank/DDBJ databases">
        <authorList>
            <person name="Varghese N."/>
            <person name="Submissions S."/>
        </authorList>
    </citation>
    <scope>NUCLEOTIDE SEQUENCE [LARGE SCALE GENOMIC DNA]</scope>
    <source>
        <strain evidence="3">Nm69</strain>
    </source>
</reference>
<dbReference type="AlphaFoldDB" id="A0A1I3Y9N5"/>
<feature type="signal peptide" evidence="1">
    <location>
        <begin position="1"/>
        <end position="20"/>
    </location>
</feature>
<dbReference type="InterPro" id="IPR022061">
    <property type="entry name" value="DUF3617"/>
</dbReference>
<dbReference type="Pfam" id="PF12276">
    <property type="entry name" value="DUF3617"/>
    <property type="match status" value="1"/>
</dbReference>
<evidence type="ECO:0000256" key="1">
    <source>
        <dbReference type="SAM" id="SignalP"/>
    </source>
</evidence>
<accession>A0A1I3Y9N5</accession>
<dbReference type="OrthoDB" id="8536404at2"/>
<dbReference type="Proteomes" id="UP000199533">
    <property type="component" value="Unassembled WGS sequence"/>
</dbReference>
<evidence type="ECO:0000313" key="3">
    <source>
        <dbReference type="Proteomes" id="UP000199533"/>
    </source>
</evidence>
<protein>
    <recommendedName>
        <fullName evidence="4">DUF3617 domain-containing protein</fullName>
    </recommendedName>
</protein>
<sequence>MFKIFFAVICFISHIIPVSAAQNNIRPGLWEVSTTSDLLALVPHIPSAQMQQITDLAKQYGLVIPKIQNNAAVSQVCITAAMAAQEIPTYFYNDQSGCTVKNATRNGNRFQVDLVCNNAQFQGDGTAEGVFISPEEFTGHTEFDSIVMGNPVHATAETSGRWIGENCSIVQPALPDVSSAP</sequence>
<organism evidence="2 3">
    <name type="scientific">Nitrosomonas aestuarii</name>
    <dbReference type="NCBI Taxonomy" id="52441"/>
    <lineage>
        <taxon>Bacteria</taxon>
        <taxon>Pseudomonadati</taxon>
        <taxon>Pseudomonadota</taxon>
        <taxon>Betaproteobacteria</taxon>
        <taxon>Nitrosomonadales</taxon>
        <taxon>Nitrosomonadaceae</taxon>
        <taxon>Nitrosomonas</taxon>
    </lineage>
</organism>
<dbReference type="RefSeq" id="WP_090697034.1">
    <property type="nucleotide sequence ID" value="NZ_FOSP01000003.1"/>
</dbReference>